<evidence type="ECO:0000313" key="4">
    <source>
        <dbReference type="EMBL" id="UOR06767.1"/>
    </source>
</evidence>
<reference evidence="4 5" key="1">
    <citation type="submission" date="2022-04" db="EMBL/GenBank/DDBJ databases">
        <title>Hymenobacter sp. isolated from the air.</title>
        <authorList>
            <person name="Won M."/>
            <person name="Lee C.-M."/>
            <person name="Woen H.-Y."/>
            <person name="Kwon S.-W."/>
        </authorList>
    </citation>
    <scope>NUCLEOTIDE SEQUENCE [LARGE SCALE GENOMIC DNA]</scope>
    <source>
        <strain evidence="5">5413 J-13</strain>
    </source>
</reference>
<proteinExistence type="predicted"/>
<protein>
    <submittedName>
        <fullName evidence="4">NAD-dependent epimerase/dehydratase family protein</fullName>
    </submittedName>
</protein>
<evidence type="ECO:0000313" key="5">
    <source>
        <dbReference type="Proteomes" id="UP000829925"/>
    </source>
</evidence>
<dbReference type="Pfam" id="PF01370">
    <property type="entry name" value="Epimerase"/>
    <property type="match status" value="1"/>
</dbReference>
<dbReference type="PANTHER" id="PTHR14097">
    <property type="entry name" value="OXIDOREDUCTASE HTATIP2"/>
    <property type="match status" value="1"/>
</dbReference>
<feature type="domain" description="NAD-dependent epimerase/dehydratase" evidence="3">
    <location>
        <begin position="4"/>
        <end position="115"/>
    </location>
</feature>
<evidence type="ECO:0000256" key="2">
    <source>
        <dbReference type="ARBA" id="ARBA00023136"/>
    </source>
</evidence>
<keyword evidence="5" id="KW-1185">Reference proteome</keyword>
<dbReference type="GO" id="GO:0016020">
    <property type="term" value="C:membrane"/>
    <property type="evidence" value="ECO:0007669"/>
    <property type="project" value="UniProtKB-SubCell"/>
</dbReference>
<dbReference type="Gene3D" id="3.40.50.720">
    <property type="entry name" value="NAD(P)-binding Rossmann-like Domain"/>
    <property type="match status" value="1"/>
</dbReference>
<dbReference type="RefSeq" id="WP_245096009.1">
    <property type="nucleotide sequence ID" value="NZ_CP095053.1"/>
</dbReference>
<dbReference type="SUPFAM" id="SSF51735">
    <property type="entry name" value="NAD(P)-binding Rossmann-fold domains"/>
    <property type="match status" value="1"/>
</dbReference>
<organism evidence="4 5">
    <name type="scientific">Hymenobacter aerilatus</name>
    <dbReference type="NCBI Taxonomy" id="2932251"/>
    <lineage>
        <taxon>Bacteria</taxon>
        <taxon>Pseudomonadati</taxon>
        <taxon>Bacteroidota</taxon>
        <taxon>Cytophagia</taxon>
        <taxon>Cytophagales</taxon>
        <taxon>Hymenobacteraceae</taxon>
        <taxon>Hymenobacter</taxon>
    </lineage>
</organism>
<accession>A0A8T9SYJ8</accession>
<gene>
    <name evidence="4" type="ORF">MUN82_06610</name>
</gene>
<dbReference type="InterPro" id="IPR036291">
    <property type="entry name" value="NAD(P)-bd_dom_sf"/>
</dbReference>
<dbReference type="AlphaFoldDB" id="A0A8T9SYJ8"/>
<dbReference type="Proteomes" id="UP000829925">
    <property type="component" value="Chromosome"/>
</dbReference>
<sequence length="218" mass="24060">MKTALVIGATGLVGDYLLRQLLSDDQYDKIHVFTRRSTGYSNPSKLEEHLVDFDRPAEWHDQLRGDVLFSSLGTTLKQAGSQQAQYKVDYTYQYEAAAAAARNGVPAYVLISSAGADPDAFVFYSRMKGELERDVEKLPFQRVRILQPGILAGPRSEARLGEKVGVVLSLLFSKLPGLHQYRPYHGRVVAQAMRAAAADTTPGIRISTLGQVFEEVGE</sequence>
<dbReference type="KEGG" id="haei:MUN82_06610"/>
<dbReference type="InterPro" id="IPR001509">
    <property type="entry name" value="Epimerase_deHydtase"/>
</dbReference>
<dbReference type="PANTHER" id="PTHR14097:SF7">
    <property type="entry name" value="OXIDOREDUCTASE HTATIP2"/>
    <property type="match status" value="1"/>
</dbReference>
<name>A0A8T9SYJ8_9BACT</name>
<evidence type="ECO:0000256" key="1">
    <source>
        <dbReference type="ARBA" id="ARBA00004370"/>
    </source>
</evidence>
<comment type="subcellular location">
    <subcellularLocation>
        <location evidence="1">Membrane</location>
    </subcellularLocation>
</comment>
<keyword evidence="2" id="KW-0472">Membrane</keyword>
<evidence type="ECO:0000259" key="3">
    <source>
        <dbReference type="Pfam" id="PF01370"/>
    </source>
</evidence>
<dbReference type="EMBL" id="CP095053">
    <property type="protein sequence ID" value="UOR06767.1"/>
    <property type="molecule type" value="Genomic_DNA"/>
</dbReference>